<evidence type="ECO:0000256" key="11">
    <source>
        <dbReference type="ARBA" id="ARBA00051293"/>
    </source>
</evidence>
<comment type="subcellular location">
    <subcellularLocation>
        <location evidence="1">Mitochondrion matrix</location>
    </subcellularLocation>
</comment>
<comment type="subunit">
    <text evidence="3">Homotrimer.</text>
</comment>
<keyword evidence="7" id="KW-0443">Lipid metabolism</keyword>
<evidence type="ECO:0000256" key="10">
    <source>
        <dbReference type="ARBA" id="ARBA00050938"/>
    </source>
</evidence>
<accession>A0A2G8LA99</accession>
<evidence type="ECO:0000256" key="2">
    <source>
        <dbReference type="ARBA" id="ARBA00005005"/>
    </source>
</evidence>
<evidence type="ECO:0000256" key="15">
    <source>
        <dbReference type="ARBA" id="ARBA00068317"/>
    </source>
</evidence>
<keyword evidence="6" id="KW-0007">Acetylation</keyword>
<keyword evidence="18" id="KW-1185">Reference proteome</keyword>
<proteinExistence type="predicted"/>
<dbReference type="Gene3D" id="3.90.226.10">
    <property type="entry name" value="2-enoyl-CoA Hydratase, Chain A, domain 1"/>
    <property type="match status" value="1"/>
</dbReference>
<dbReference type="InterPro" id="IPR029045">
    <property type="entry name" value="ClpP/crotonase-like_dom_sf"/>
</dbReference>
<sequence>MILAKIGRFSLRPSPIVSSGSAKWFASGHNYVTVEPDSEMDNVAIVKMQKKPFNVLCTDMLQQLTTTFQELPKEKKYKAAILTSNIPGVFSAGLDIMSVYGRTSDEIYSFAMDIQNAWIALYGNPMITVAGINGTSPAAGCLLALSCDHRIMAEGKFGIGFNETKVVSMSAVVAMGGIWMKNTMQNVIGFRKTEKALQEGTLFTPSQAKEIGLVDVVAPMDQIIPSCRDFIKQYLKLPYGPRSMTKQMLRQDTIKQLKSAMKEDAEASALYLSDPAFQKVLGSYVAAMSEGKA</sequence>
<evidence type="ECO:0000256" key="16">
    <source>
        <dbReference type="ARBA" id="ARBA00083575"/>
    </source>
</evidence>
<evidence type="ECO:0000256" key="9">
    <source>
        <dbReference type="ARBA" id="ARBA00023235"/>
    </source>
</evidence>
<dbReference type="SUPFAM" id="SSF52096">
    <property type="entry name" value="ClpP/crotonase"/>
    <property type="match status" value="1"/>
</dbReference>
<dbReference type="PANTHER" id="PTHR11941">
    <property type="entry name" value="ENOYL-COA HYDRATASE-RELATED"/>
    <property type="match status" value="1"/>
</dbReference>
<dbReference type="GO" id="GO:0004165">
    <property type="term" value="F:delta(3)-delta(2)-enoyl-CoA isomerase activity"/>
    <property type="evidence" value="ECO:0007669"/>
    <property type="project" value="UniProtKB-EC"/>
</dbReference>
<dbReference type="AlphaFoldDB" id="A0A2G8LA99"/>
<dbReference type="OrthoDB" id="1696280at2759"/>
<dbReference type="CDD" id="cd06558">
    <property type="entry name" value="crotonase-like"/>
    <property type="match status" value="1"/>
</dbReference>
<evidence type="ECO:0000256" key="8">
    <source>
        <dbReference type="ARBA" id="ARBA00023128"/>
    </source>
</evidence>
<evidence type="ECO:0000256" key="6">
    <source>
        <dbReference type="ARBA" id="ARBA00022990"/>
    </source>
</evidence>
<comment type="catalytic activity">
    <reaction evidence="12">
        <text>(3Z)-dodecenoyl-CoA = (2E)-dodecenoyl-CoA</text>
        <dbReference type="Rhea" id="RHEA:23716"/>
        <dbReference type="ChEBI" id="CHEBI:57330"/>
        <dbReference type="ChEBI" id="CHEBI:58543"/>
        <dbReference type="EC" id="5.3.3.8"/>
    </reaction>
    <physiologicalReaction direction="left-to-right" evidence="12">
        <dbReference type="Rhea" id="RHEA:23717"/>
    </physiologicalReaction>
</comment>
<dbReference type="Gene3D" id="6.10.250.170">
    <property type="match status" value="1"/>
</dbReference>
<keyword evidence="9 17" id="KW-0413">Isomerase</keyword>
<evidence type="ECO:0000256" key="12">
    <source>
        <dbReference type="ARBA" id="ARBA00052376"/>
    </source>
</evidence>
<name>A0A2G8LA99_STIJA</name>
<evidence type="ECO:0000256" key="5">
    <source>
        <dbReference type="ARBA" id="ARBA00022946"/>
    </source>
</evidence>
<gene>
    <name evidence="17" type="ORF">BSL78_06010</name>
</gene>
<organism evidence="17 18">
    <name type="scientific">Stichopus japonicus</name>
    <name type="common">Sea cucumber</name>
    <dbReference type="NCBI Taxonomy" id="307972"/>
    <lineage>
        <taxon>Eukaryota</taxon>
        <taxon>Metazoa</taxon>
        <taxon>Echinodermata</taxon>
        <taxon>Eleutherozoa</taxon>
        <taxon>Echinozoa</taxon>
        <taxon>Holothuroidea</taxon>
        <taxon>Aspidochirotacea</taxon>
        <taxon>Aspidochirotida</taxon>
        <taxon>Stichopodidae</taxon>
        <taxon>Apostichopus</taxon>
    </lineage>
</organism>
<comment type="function">
    <text evidence="14">Key enzyme of fatty acid beta-oxidation. Able to isomerize both 3-cis (3Z) and 3-trans (3E) double bonds into the 2-trans (2E) form in a range of enoyl-CoA species, with a preference for (3Z)-enoyl-CoAs over (3E)-enoyl-CoAs. The catalytic efficiency of this enzyme is not affected by the fatty acyl chain length.</text>
</comment>
<dbReference type="Pfam" id="PF00378">
    <property type="entry name" value="ECH_1"/>
    <property type="match status" value="1"/>
</dbReference>
<comment type="caution">
    <text evidence="17">The sequence shown here is derived from an EMBL/GenBank/DDBJ whole genome shotgun (WGS) entry which is preliminary data.</text>
</comment>
<dbReference type="FunFam" id="3.90.226.10:FF:000034">
    <property type="entry name" value="Enoyl-CoA delta isomerase 1"/>
    <property type="match status" value="1"/>
</dbReference>
<comment type="pathway">
    <text evidence="2">Lipid metabolism; fatty acid beta-oxidation.</text>
</comment>
<dbReference type="InterPro" id="IPR001753">
    <property type="entry name" value="Enoyl-CoA_hydra/iso"/>
</dbReference>
<protein>
    <recommendedName>
        <fullName evidence="15">Enoyl-CoA delta isomerase 1, mitochondrial</fullName>
    </recommendedName>
    <alternativeName>
        <fullName evidence="16">3,2-trans-enoyl-CoA isomerase</fullName>
    </alternativeName>
</protein>
<evidence type="ECO:0000256" key="14">
    <source>
        <dbReference type="ARBA" id="ARBA00056147"/>
    </source>
</evidence>
<dbReference type="Proteomes" id="UP000230750">
    <property type="component" value="Unassembled WGS sequence"/>
</dbReference>
<evidence type="ECO:0000256" key="1">
    <source>
        <dbReference type="ARBA" id="ARBA00004305"/>
    </source>
</evidence>
<dbReference type="PANTHER" id="PTHR11941:SF45">
    <property type="entry name" value="ENOYL-COA DELTA ISOMERASE 1, MITOCHONDRIAL"/>
    <property type="match status" value="1"/>
</dbReference>
<comment type="catalytic activity">
    <reaction evidence="11">
        <text>(2E)-tetradecenoyl-CoA = (3Z)-tetradecenoyl-CoA</text>
        <dbReference type="Rhea" id="RHEA:29847"/>
        <dbReference type="ChEBI" id="CHEBI:61405"/>
        <dbReference type="ChEBI" id="CHEBI:61968"/>
    </reaction>
    <physiologicalReaction direction="right-to-left" evidence="11">
        <dbReference type="Rhea" id="RHEA:29849"/>
    </physiologicalReaction>
</comment>
<dbReference type="STRING" id="307972.A0A2G8LA99"/>
<keyword evidence="5" id="KW-0809">Transit peptide</keyword>
<evidence type="ECO:0000256" key="7">
    <source>
        <dbReference type="ARBA" id="ARBA00023098"/>
    </source>
</evidence>
<dbReference type="EMBL" id="MRZV01000154">
    <property type="protein sequence ID" value="PIK57070.1"/>
    <property type="molecule type" value="Genomic_DNA"/>
</dbReference>
<comment type="catalytic activity">
    <reaction evidence="10">
        <text>(3Z)-decenoyl-CoA = (2E)-decenoyl-CoA</text>
        <dbReference type="Rhea" id="RHEA:77195"/>
        <dbReference type="ChEBI" id="CHEBI:61406"/>
        <dbReference type="ChEBI" id="CHEBI:195601"/>
    </reaction>
    <physiologicalReaction direction="left-to-right" evidence="10">
        <dbReference type="Rhea" id="RHEA:77196"/>
    </physiologicalReaction>
</comment>
<dbReference type="GO" id="GO:0006635">
    <property type="term" value="P:fatty acid beta-oxidation"/>
    <property type="evidence" value="ECO:0007669"/>
    <property type="project" value="TreeGrafter"/>
</dbReference>
<evidence type="ECO:0000256" key="13">
    <source>
        <dbReference type="ARBA" id="ARBA00052542"/>
    </source>
</evidence>
<evidence type="ECO:0000313" key="18">
    <source>
        <dbReference type="Proteomes" id="UP000230750"/>
    </source>
</evidence>
<evidence type="ECO:0000256" key="3">
    <source>
        <dbReference type="ARBA" id="ARBA00011233"/>
    </source>
</evidence>
<evidence type="ECO:0000256" key="4">
    <source>
        <dbReference type="ARBA" id="ARBA00022832"/>
    </source>
</evidence>
<keyword evidence="8" id="KW-0496">Mitochondrion</keyword>
<keyword evidence="4" id="KW-0276">Fatty acid metabolism</keyword>
<reference evidence="17 18" key="1">
    <citation type="journal article" date="2017" name="PLoS Biol.">
        <title>The sea cucumber genome provides insights into morphological evolution and visceral regeneration.</title>
        <authorList>
            <person name="Zhang X."/>
            <person name="Sun L."/>
            <person name="Yuan J."/>
            <person name="Sun Y."/>
            <person name="Gao Y."/>
            <person name="Zhang L."/>
            <person name="Li S."/>
            <person name="Dai H."/>
            <person name="Hamel J.F."/>
            <person name="Liu C."/>
            <person name="Yu Y."/>
            <person name="Liu S."/>
            <person name="Lin W."/>
            <person name="Guo K."/>
            <person name="Jin S."/>
            <person name="Xu P."/>
            <person name="Storey K.B."/>
            <person name="Huan P."/>
            <person name="Zhang T."/>
            <person name="Zhou Y."/>
            <person name="Zhang J."/>
            <person name="Lin C."/>
            <person name="Li X."/>
            <person name="Xing L."/>
            <person name="Huo D."/>
            <person name="Sun M."/>
            <person name="Wang L."/>
            <person name="Mercier A."/>
            <person name="Li F."/>
            <person name="Yang H."/>
            <person name="Xiang J."/>
        </authorList>
    </citation>
    <scope>NUCLEOTIDE SEQUENCE [LARGE SCALE GENOMIC DNA]</scope>
    <source>
        <strain evidence="17">Shaxun</strain>
        <tissue evidence="17">Muscle</tissue>
    </source>
</reference>
<comment type="catalytic activity">
    <reaction evidence="13">
        <text>(3Z)-octenoyl-CoA = (2E)-octenoyl-CoA</text>
        <dbReference type="Rhea" id="RHEA:46044"/>
        <dbReference type="ChEBI" id="CHEBI:62242"/>
        <dbReference type="ChEBI" id="CHEBI:85640"/>
    </reaction>
    <physiologicalReaction direction="left-to-right" evidence="13">
        <dbReference type="Rhea" id="RHEA:46045"/>
    </physiologicalReaction>
</comment>
<dbReference type="GO" id="GO:0005759">
    <property type="term" value="C:mitochondrial matrix"/>
    <property type="evidence" value="ECO:0007669"/>
    <property type="project" value="UniProtKB-SubCell"/>
</dbReference>
<evidence type="ECO:0000313" key="17">
    <source>
        <dbReference type="EMBL" id="PIK57070.1"/>
    </source>
</evidence>